<dbReference type="OrthoDB" id="2156306at2"/>
<keyword evidence="6 7" id="KW-0472">Membrane</keyword>
<accession>A0A3A1R3V8</accession>
<dbReference type="PRINTS" id="PR01988">
    <property type="entry name" value="EXPORTERBACE"/>
</dbReference>
<dbReference type="Gene3D" id="1.20.1250.20">
    <property type="entry name" value="MFS general substrate transporter like domains"/>
    <property type="match status" value="1"/>
</dbReference>
<dbReference type="SUPFAM" id="SSF103473">
    <property type="entry name" value="MFS general substrate transporter"/>
    <property type="match status" value="1"/>
</dbReference>
<evidence type="ECO:0000256" key="5">
    <source>
        <dbReference type="ARBA" id="ARBA00022989"/>
    </source>
</evidence>
<feature type="transmembrane region" description="Helical" evidence="7">
    <location>
        <begin position="373"/>
        <end position="394"/>
    </location>
</feature>
<dbReference type="GO" id="GO:0005886">
    <property type="term" value="C:plasma membrane"/>
    <property type="evidence" value="ECO:0007669"/>
    <property type="project" value="UniProtKB-SubCell"/>
</dbReference>
<feature type="transmembrane region" description="Helical" evidence="7">
    <location>
        <begin position="257"/>
        <end position="275"/>
    </location>
</feature>
<dbReference type="PROSITE" id="PS50850">
    <property type="entry name" value="MFS"/>
    <property type="match status" value="1"/>
</dbReference>
<keyword evidence="3" id="KW-1003">Cell membrane</keyword>
<keyword evidence="10" id="KW-1185">Reference proteome</keyword>
<dbReference type="InterPro" id="IPR022324">
    <property type="entry name" value="Bacilysin_exporter_BacE_put"/>
</dbReference>
<dbReference type="InterPro" id="IPR020846">
    <property type="entry name" value="MFS_dom"/>
</dbReference>
<feature type="transmembrane region" description="Helical" evidence="7">
    <location>
        <begin position="308"/>
        <end position="333"/>
    </location>
</feature>
<dbReference type="Proteomes" id="UP000265801">
    <property type="component" value="Unassembled WGS sequence"/>
</dbReference>
<evidence type="ECO:0000313" key="9">
    <source>
        <dbReference type="EMBL" id="RIW37425.1"/>
    </source>
</evidence>
<comment type="subcellular location">
    <subcellularLocation>
        <location evidence="1">Cell membrane</location>
        <topology evidence="1">Multi-pass membrane protein</topology>
    </subcellularLocation>
</comment>
<gene>
    <name evidence="9" type="ORF">D3H55_04430</name>
</gene>
<organism evidence="9 10">
    <name type="scientific">Bacillus salacetis</name>
    <dbReference type="NCBI Taxonomy" id="2315464"/>
    <lineage>
        <taxon>Bacteria</taxon>
        <taxon>Bacillati</taxon>
        <taxon>Bacillota</taxon>
        <taxon>Bacilli</taxon>
        <taxon>Bacillales</taxon>
        <taxon>Bacillaceae</taxon>
        <taxon>Bacillus</taxon>
    </lineage>
</organism>
<feature type="transmembrane region" description="Helical" evidence="7">
    <location>
        <begin position="89"/>
        <end position="110"/>
    </location>
</feature>
<evidence type="ECO:0000313" key="10">
    <source>
        <dbReference type="Proteomes" id="UP000265801"/>
    </source>
</evidence>
<name>A0A3A1R3V8_9BACI</name>
<evidence type="ECO:0000259" key="8">
    <source>
        <dbReference type="PROSITE" id="PS50850"/>
    </source>
</evidence>
<dbReference type="Pfam" id="PF07690">
    <property type="entry name" value="MFS_1"/>
    <property type="match status" value="1"/>
</dbReference>
<evidence type="ECO:0000256" key="6">
    <source>
        <dbReference type="ARBA" id="ARBA00023136"/>
    </source>
</evidence>
<feature type="transmembrane region" description="Helical" evidence="7">
    <location>
        <begin position="217"/>
        <end position="237"/>
    </location>
</feature>
<dbReference type="InterPro" id="IPR036259">
    <property type="entry name" value="MFS_trans_sf"/>
</dbReference>
<dbReference type="InterPro" id="IPR011701">
    <property type="entry name" value="MFS"/>
</dbReference>
<keyword evidence="4 7" id="KW-0812">Transmembrane</keyword>
<evidence type="ECO:0000256" key="7">
    <source>
        <dbReference type="SAM" id="Phobius"/>
    </source>
</evidence>
<evidence type="ECO:0000256" key="3">
    <source>
        <dbReference type="ARBA" id="ARBA00022475"/>
    </source>
</evidence>
<keyword evidence="2" id="KW-0813">Transport</keyword>
<dbReference type="GO" id="GO:0022857">
    <property type="term" value="F:transmembrane transporter activity"/>
    <property type="evidence" value="ECO:0007669"/>
    <property type="project" value="InterPro"/>
</dbReference>
<protein>
    <submittedName>
        <fullName evidence="9">MFS transporter</fullName>
    </submittedName>
</protein>
<evidence type="ECO:0000256" key="2">
    <source>
        <dbReference type="ARBA" id="ARBA00022448"/>
    </source>
</evidence>
<feature type="transmembrane region" description="Helical" evidence="7">
    <location>
        <begin position="282"/>
        <end position="302"/>
    </location>
</feature>
<feature type="transmembrane region" description="Helical" evidence="7">
    <location>
        <begin position="16"/>
        <end position="41"/>
    </location>
</feature>
<feature type="domain" description="Major facilitator superfamily (MFS) profile" evidence="8">
    <location>
        <begin position="7"/>
        <end position="400"/>
    </location>
</feature>
<feature type="transmembrane region" description="Helical" evidence="7">
    <location>
        <begin position="144"/>
        <end position="164"/>
    </location>
</feature>
<dbReference type="PANTHER" id="PTHR43266:SF2">
    <property type="entry name" value="MAJOR FACILITATOR SUPERFAMILY (MFS) PROFILE DOMAIN-CONTAINING PROTEIN"/>
    <property type="match status" value="1"/>
</dbReference>
<feature type="transmembrane region" description="Helical" evidence="7">
    <location>
        <begin position="345"/>
        <end position="367"/>
    </location>
</feature>
<keyword evidence="5 7" id="KW-1133">Transmembrane helix</keyword>
<dbReference type="EMBL" id="QXIR01000004">
    <property type="protein sequence ID" value="RIW37425.1"/>
    <property type="molecule type" value="Genomic_DNA"/>
</dbReference>
<sequence>MTFGGIVISLTSKNSFILLLSLGISSFGDFIYLVAINILILQMTGSAAAVAGLWIIGPAAALLTKFWSGSLVDRMNKRKIMIGTDIARALLVASIPFCESVFLIYFLLFMLSISKAFFEPASIAYITGIIPQQDWKQFNSFRSLLSSSAFLIGPAISGIMFIFATVNASIWLNAATFLVSALLLTLLPDIEAKTENVKLSWGILKDDWRAVFTFSKLNAYIALVYFLAQFFMIAAMGMDAQEVVFTQQVLNLSEAEYGFLISITGIGSILGASVVSAASRKLSIPFLMSTGFLLVSFGYLLYAFSFSFWSVAAGFIILGFFNPFWGTGFLTFYQNNVPLSIMGRFTSIYGIFQSILQIFFILLIGFTGELFPLRLSIIIASSVMLAIAVIQIILMNKPSKKVLYSEQAETMDS</sequence>
<feature type="transmembrane region" description="Helical" evidence="7">
    <location>
        <begin position="47"/>
        <end position="68"/>
    </location>
</feature>
<evidence type="ECO:0000256" key="1">
    <source>
        <dbReference type="ARBA" id="ARBA00004651"/>
    </source>
</evidence>
<reference evidence="9 10" key="1">
    <citation type="submission" date="2018-09" db="EMBL/GenBank/DDBJ databases">
        <title>Bacillus saliacetes sp. nov., isolated from Thai shrimp paste (Ka-pi).</title>
        <authorList>
            <person name="Daroonpunt R."/>
            <person name="Tanasupawat S."/>
            <person name="Yiamsombut S."/>
        </authorList>
    </citation>
    <scope>NUCLEOTIDE SEQUENCE [LARGE SCALE GENOMIC DNA]</scope>
    <source>
        <strain evidence="9 10">SKP7-4</strain>
    </source>
</reference>
<comment type="caution">
    <text evidence="9">The sequence shown here is derived from an EMBL/GenBank/DDBJ whole genome shotgun (WGS) entry which is preliminary data.</text>
</comment>
<dbReference type="CDD" id="cd06173">
    <property type="entry name" value="MFS_MefA_like"/>
    <property type="match status" value="1"/>
</dbReference>
<evidence type="ECO:0000256" key="4">
    <source>
        <dbReference type="ARBA" id="ARBA00022692"/>
    </source>
</evidence>
<dbReference type="PANTHER" id="PTHR43266">
    <property type="entry name" value="MACROLIDE-EFFLUX PROTEIN"/>
    <property type="match status" value="1"/>
</dbReference>
<dbReference type="AlphaFoldDB" id="A0A3A1R3V8"/>
<proteinExistence type="predicted"/>